<evidence type="ECO:0000256" key="1">
    <source>
        <dbReference type="ARBA" id="ARBA00010515"/>
    </source>
</evidence>
<reference evidence="5 6" key="1">
    <citation type="submission" date="2019-02" db="EMBL/GenBank/DDBJ databases">
        <title>Deep-cultivation of Planctomycetes and their phenomic and genomic characterization uncovers novel biology.</title>
        <authorList>
            <person name="Wiegand S."/>
            <person name="Jogler M."/>
            <person name="Boedeker C."/>
            <person name="Pinto D."/>
            <person name="Vollmers J."/>
            <person name="Rivas-Marin E."/>
            <person name="Kohn T."/>
            <person name="Peeters S.H."/>
            <person name="Heuer A."/>
            <person name="Rast P."/>
            <person name="Oberbeckmann S."/>
            <person name="Bunk B."/>
            <person name="Jeske O."/>
            <person name="Meyerdierks A."/>
            <person name="Storesund J.E."/>
            <person name="Kallscheuer N."/>
            <person name="Luecker S."/>
            <person name="Lage O.M."/>
            <person name="Pohl T."/>
            <person name="Merkel B.J."/>
            <person name="Hornburger P."/>
            <person name="Mueller R.-W."/>
            <person name="Bruemmer F."/>
            <person name="Labrenz M."/>
            <person name="Spormann A.M."/>
            <person name="Op Den Camp H."/>
            <person name="Overmann J."/>
            <person name="Amann R."/>
            <person name="Jetten M.S.M."/>
            <person name="Mascher T."/>
            <person name="Medema M.H."/>
            <person name="Devos D.P."/>
            <person name="Kaster A.-K."/>
            <person name="Ovreas L."/>
            <person name="Rohde M."/>
            <person name="Galperin M.Y."/>
            <person name="Jogler C."/>
        </authorList>
    </citation>
    <scope>NUCLEOTIDE SEQUENCE [LARGE SCALE GENOMIC DNA]</scope>
    <source>
        <strain evidence="5 6">Pla22</strain>
    </source>
</reference>
<dbReference type="GO" id="GO:0106435">
    <property type="term" value="F:carboxylesterase activity"/>
    <property type="evidence" value="ECO:0007669"/>
    <property type="project" value="UniProtKB-EC"/>
</dbReference>
<organism evidence="5 6">
    <name type="scientific">Rubripirellula amarantea</name>
    <dbReference type="NCBI Taxonomy" id="2527999"/>
    <lineage>
        <taxon>Bacteria</taxon>
        <taxon>Pseudomonadati</taxon>
        <taxon>Planctomycetota</taxon>
        <taxon>Planctomycetia</taxon>
        <taxon>Pirellulales</taxon>
        <taxon>Pirellulaceae</taxon>
        <taxon>Rubripirellula</taxon>
    </lineage>
</organism>
<feature type="active site" evidence="3">
    <location>
        <position position="151"/>
    </location>
</feature>
<dbReference type="AlphaFoldDB" id="A0A5C5WU73"/>
<evidence type="ECO:0000313" key="6">
    <source>
        <dbReference type="Proteomes" id="UP000316598"/>
    </source>
</evidence>
<comment type="caution">
    <text evidence="5">The sequence shown here is derived from an EMBL/GenBank/DDBJ whole genome shotgun (WGS) entry which is preliminary data.</text>
</comment>
<keyword evidence="2 5" id="KW-0378">Hydrolase</keyword>
<dbReference type="InterPro" id="IPR050300">
    <property type="entry name" value="GDXG_lipolytic_enzyme"/>
</dbReference>
<protein>
    <submittedName>
        <fullName evidence="5">Carboxylesterase NlhH</fullName>
        <ecNumber evidence="5">3.1.1.1</ecNumber>
    </submittedName>
</protein>
<evidence type="ECO:0000259" key="4">
    <source>
        <dbReference type="Pfam" id="PF07859"/>
    </source>
</evidence>
<dbReference type="Proteomes" id="UP000316598">
    <property type="component" value="Unassembled WGS sequence"/>
</dbReference>
<dbReference type="SUPFAM" id="SSF53474">
    <property type="entry name" value="alpha/beta-Hydrolases"/>
    <property type="match status" value="1"/>
</dbReference>
<dbReference type="InterPro" id="IPR002168">
    <property type="entry name" value="Lipase_GDXG_HIS_AS"/>
</dbReference>
<evidence type="ECO:0000256" key="2">
    <source>
        <dbReference type="ARBA" id="ARBA00022801"/>
    </source>
</evidence>
<evidence type="ECO:0000256" key="3">
    <source>
        <dbReference type="PROSITE-ProRule" id="PRU10038"/>
    </source>
</evidence>
<dbReference type="PROSITE" id="PS01174">
    <property type="entry name" value="LIPASE_GDXG_SER"/>
    <property type="match status" value="1"/>
</dbReference>
<proteinExistence type="inferred from homology"/>
<dbReference type="Gene3D" id="3.40.50.1820">
    <property type="entry name" value="alpha/beta hydrolase"/>
    <property type="match status" value="1"/>
</dbReference>
<feature type="domain" description="Alpha/beta hydrolase fold-3" evidence="4">
    <location>
        <begin position="73"/>
        <end position="277"/>
    </location>
</feature>
<dbReference type="InterPro" id="IPR029058">
    <property type="entry name" value="AB_hydrolase_fold"/>
</dbReference>
<dbReference type="PROSITE" id="PS01173">
    <property type="entry name" value="LIPASE_GDXG_HIS"/>
    <property type="match status" value="1"/>
</dbReference>
<evidence type="ECO:0000313" key="5">
    <source>
        <dbReference type="EMBL" id="TWT53412.1"/>
    </source>
</evidence>
<dbReference type="EC" id="3.1.1.1" evidence="5"/>
<dbReference type="EMBL" id="SJPI01000001">
    <property type="protein sequence ID" value="TWT53412.1"/>
    <property type="molecule type" value="Genomic_DNA"/>
</dbReference>
<gene>
    <name evidence="5" type="primary">nlhH_1</name>
    <name evidence="5" type="ORF">Pla22_10410</name>
</gene>
<dbReference type="PANTHER" id="PTHR48081:SF8">
    <property type="entry name" value="ALPHA_BETA HYDROLASE FOLD-3 DOMAIN-CONTAINING PROTEIN-RELATED"/>
    <property type="match status" value="1"/>
</dbReference>
<sequence>MTLHPQAQDFLNKVALSGRPGWEEMTPKQAREIFETFTDYVGESPEIKHVAEIVLAGMRCRLYSDASKPSPLMMYFHGGGWVLGSLQTHDVLCRSLAKESGCVVISVDYGRSPENAFPGPLDDCYNATVAAIEQANELKITPNRVVLAGDSAGGHLATMVAMRSRDRSGPMIALQVLLYPVVEPNFETGSYRQFASGFGLTRATMKWFWQHFLGNHSPSSDSVPTLAGSLARLPPTVLISAEYDVLHDEGLAFATKLSDAGVEVSIKRYPGMLHGFMHFAGLFDDGRKAVRDVGKMIRQKLT</sequence>
<keyword evidence="6" id="KW-1185">Reference proteome</keyword>
<dbReference type="RefSeq" id="WP_146513635.1">
    <property type="nucleotide sequence ID" value="NZ_SJPI01000001.1"/>
</dbReference>
<comment type="similarity">
    <text evidence="1">Belongs to the 'GDXG' lipolytic enzyme family.</text>
</comment>
<accession>A0A5C5WU73</accession>
<dbReference type="PANTHER" id="PTHR48081">
    <property type="entry name" value="AB HYDROLASE SUPERFAMILY PROTEIN C4A8.06C"/>
    <property type="match status" value="1"/>
</dbReference>
<dbReference type="Pfam" id="PF07859">
    <property type="entry name" value="Abhydrolase_3"/>
    <property type="match status" value="1"/>
</dbReference>
<dbReference type="InterPro" id="IPR033140">
    <property type="entry name" value="Lipase_GDXG_put_SER_AS"/>
</dbReference>
<name>A0A5C5WU73_9BACT</name>
<dbReference type="InterPro" id="IPR013094">
    <property type="entry name" value="AB_hydrolase_3"/>
</dbReference>
<dbReference type="OrthoDB" id="9815425at2"/>